<dbReference type="Proteomes" id="UP000199120">
    <property type="component" value="Unassembled WGS sequence"/>
</dbReference>
<dbReference type="InterPro" id="IPR027275">
    <property type="entry name" value="PRC-brl_dom"/>
</dbReference>
<sequence length="145" mass="15053">MNFHKAVWAAAIVAGSMSISIGAHAQIAGTQPLGVTVEQSQALLEGWSVKKSALGKAVYNDNNQKIGTIRDLVVAPDGSLSAAIVSAGGFIGVATHDVAVPIGALQVRDGNFFLPGATKEAIHATPEFQYSKIHTPPKPKKVDAQ</sequence>
<proteinExistence type="predicted"/>
<dbReference type="OrthoDB" id="8759924at2"/>
<dbReference type="PANTHER" id="PTHR36505:SF1">
    <property type="entry name" value="BLR1072 PROTEIN"/>
    <property type="match status" value="1"/>
</dbReference>
<evidence type="ECO:0000259" key="2">
    <source>
        <dbReference type="Pfam" id="PF05239"/>
    </source>
</evidence>
<protein>
    <submittedName>
        <fullName evidence="3">PRC-barrel domain-containing protein</fullName>
    </submittedName>
</protein>
<feature type="domain" description="PRC-barrel" evidence="2">
    <location>
        <begin position="54"/>
        <end position="110"/>
    </location>
</feature>
<evidence type="ECO:0000313" key="4">
    <source>
        <dbReference type="Proteomes" id="UP000199120"/>
    </source>
</evidence>
<reference evidence="4" key="1">
    <citation type="submission" date="2016-10" db="EMBL/GenBank/DDBJ databases">
        <authorList>
            <person name="Varghese N."/>
            <person name="Submissions S."/>
        </authorList>
    </citation>
    <scope>NUCLEOTIDE SEQUENCE [LARGE SCALE GENOMIC DNA]</scope>
    <source>
        <strain evidence="4">LMG 26416</strain>
    </source>
</reference>
<dbReference type="PANTHER" id="PTHR36505">
    <property type="entry name" value="BLR1072 PROTEIN"/>
    <property type="match status" value="1"/>
</dbReference>
<dbReference type="InterPro" id="IPR011033">
    <property type="entry name" value="PRC_barrel-like_sf"/>
</dbReference>
<organism evidence="3 4">
    <name type="scientific">Paraburkholderia caballeronis</name>
    <dbReference type="NCBI Taxonomy" id="416943"/>
    <lineage>
        <taxon>Bacteria</taxon>
        <taxon>Pseudomonadati</taxon>
        <taxon>Pseudomonadota</taxon>
        <taxon>Betaproteobacteria</taxon>
        <taxon>Burkholderiales</taxon>
        <taxon>Burkholderiaceae</taxon>
        <taxon>Paraburkholderia</taxon>
    </lineage>
</organism>
<feature type="chain" id="PRO_5030029137" evidence="1">
    <location>
        <begin position="26"/>
        <end position="145"/>
    </location>
</feature>
<evidence type="ECO:0000313" key="3">
    <source>
        <dbReference type="EMBL" id="SEL30439.1"/>
    </source>
</evidence>
<dbReference type="SUPFAM" id="SSF50346">
    <property type="entry name" value="PRC-barrel domain"/>
    <property type="match status" value="1"/>
</dbReference>
<dbReference type="AlphaFoldDB" id="A0A1H7P4B6"/>
<dbReference type="Gene3D" id="2.30.30.240">
    <property type="entry name" value="PRC-barrel domain"/>
    <property type="match status" value="1"/>
</dbReference>
<keyword evidence="4" id="KW-1185">Reference proteome</keyword>
<dbReference type="STRING" id="416943.SAMN05445871_5351"/>
<keyword evidence="1" id="KW-0732">Signal</keyword>
<dbReference type="Pfam" id="PF05239">
    <property type="entry name" value="PRC"/>
    <property type="match status" value="1"/>
</dbReference>
<dbReference type="EMBL" id="FOAJ01000006">
    <property type="protein sequence ID" value="SEL30439.1"/>
    <property type="molecule type" value="Genomic_DNA"/>
</dbReference>
<name>A0A1H7P4B6_9BURK</name>
<accession>A0A1H7P4B6</accession>
<feature type="signal peptide" evidence="1">
    <location>
        <begin position="1"/>
        <end position="25"/>
    </location>
</feature>
<evidence type="ECO:0000256" key="1">
    <source>
        <dbReference type="SAM" id="SignalP"/>
    </source>
</evidence>
<gene>
    <name evidence="3" type="ORF">SAMN05192542_106219</name>
</gene>